<keyword evidence="5" id="KW-1185">Reference proteome</keyword>
<feature type="compositionally biased region" description="Low complexity" evidence="1">
    <location>
        <begin position="744"/>
        <end position="756"/>
    </location>
</feature>
<evidence type="ECO:0000256" key="2">
    <source>
        <dbReference type="SAM" id="Phobius"/>
    </source>
</evidence>
<evidence type="ECO:0000313" key="4">
    <source>
        <dbReference type="EMBL" id="KAJ8481308.1"/>
    </source>
</evidence>
<dbReference type="EMBL" id="JAPEVG010000140">
    <property type="protein sequence ID" value="KAJ8481308.1"/>
    <property type="molecule type" value="Genomic_DNA"/>
</dbReference>
<comment type="caution">
    <text evidence="4">The sequence shown here is derived from an EMBL/GenBank/DDBJ whole genome shotgun (WGS) entry which is preliminary data.</text>
</comment>
<dbReference type="Proteomes" id="UP001215151">
    <property type="component" value="Unassembled WGS sequence"/>
</dbReference>
<proteinExistence type="predicted"/>
<evidence type="ECO:0000256" key="3">
    <source>
        <dbReference type="SAM" id="SignalP"/>
    </source>
</evidence>
<name>A0AAD7TSS1_9APHY</name>
<protein>
    <submittedName>
        <fullName evidence="4">Uncharacterized protein</fullName>
    </submittedName>
</protein>
<gene>
    <name evidence="4" type="ORF">ONZ51_g6087</name>
</gene>
<keyword evidence="2" id="KW-0812">Transmembrane</keyword>
<feature type="chain" id="PRO_5042141637" evidence="3">
    <location>
        <begin position="25"/>
        <end position="847"/>
    </location>
</feature>
<evidence type="ECO:0000313" key="5">
    <source>
        <dbReference type="Proteomes" id="UP001215151"/>
    </source>
</evidence>
<feature type="region of interest" description="Disordered" evidence="1">
    <location>
        <begin position="702"/>
        <end position="767"/>
    </location>
</feature>
<evidence type="ECO:0000256" key="1">
    <source>
        <dbReference type="SAM" id="MobiDB-lite"/>
    </source>
</evidence>
<feature type="region of interest" description="Disordered" evidence="1">
    <location>
        <begin position="657"/>
        <end position="678"/>
    </location>
</feature>
<keyword evidence="3" id="KW-0732">Signal</keyword>
<feature type="transmembrane region" description="Helical" evidence="2">
    <location>
        <begin position="244"/>
        <end position="264"/>
    </location>
</feature>
<keyword evidence="2" id="KW-0472">Membrane</keyword>
<sequence>MIPLSTIVLSTLFFSLAAVDVVLASIRVNRTIDDQRGDNVTGYVPLYFPNEDWNIGQTCTICAICSGDPIDPTQVFDGTWHDTTYLPGNDTERIILISFTGHAVYVFNMVVNIIIPGGVVTTTDLAFYIDNDYMASFSHSPPSNNSQPSVFYNKLVYSNDSLEQGEHTLQIRSSGNTKALTLFDYVVYSTFEDEAQPSPSSQLISELRFPTQSCDSVSVSSLPAFLCTTPLLGPQVPRKRSHNIGSIVASVMGVVAFVLVYTFILRYCYLRSCQPRCTLESNSLLDRITLPSESGLLRSAHATYLSPLLRDFASCDAIGHVRSPLAESLLVEPSCSGASVAHTEREVLQARYTQKVQAQINELRYMRNRNRAGDDAAHSPAMEKNLAVPPATLRVEKRSLAVVHGEQPYTEYQVRHTLVFESDPDMFQSGGCHVTFPSIFDFARPATSIPSLTRRPWTEAGIVMGSPTSNVVPTMLVLTLLATCISGANADVNRTIDDQKGDSVTGVVPLFLPAGTWNIGQNCTTCTIESGHPIDPGQVFDGTWHDLTHFGNGDSGVVQVSFTGHAVYVYNLIMNILVSGAYTTTNLTFLIDSDYVGSYMHIPTSNDSTPKVFYQTLVYSNDTLEQGEHTLQMVASGSTTSLILFDYVMYTTVEDDEPQAAQPSVSQPPPPQSPDESSASHHLACLLYLLYRRHIGRHHGEPVCAETQPEPHDLSYQAGDPSSSGSLLMPSDKEPSLLGITGASWTSPPTEPPSESQPGGTSLGGPQPERLALLAQHITTLQAQVTEIRALRTEGRRSGCDPLRYEASATETSLSTMLLALREEMADLRTELRESNLPHGIPPSYDV</sequence>
<keyword evidence="2" id="KW-1133">Transmembrane helix</keyword>
<organism evidence="4 5">
    <name type="scientific">Trametes cubensis</name>
    <dbReference type="NCBI Taxonomy" id="1111947"/>
    <lineage>
        <taxon>Eukaryota</taxon>
        <taxon>Fungi</taxon>
        <taxon>Dikarya</taxon>
        <taxon>Basidiomycota</taxon>
        <taxon>Agaricomycotina</taxon>
        <taxon>Agaricomycetes</taxon>
        <taxon>Polyporales</taxon>
        <taxon>Polyporaceae</taxon>
        <taxon>Trametes</taxon>
    </lineage>
</organism>
<accession>A0AAD7TSS1</accession>
<reference evidence="4" key="1">
    <citation type="submission" date="2022-11" db="EMBL/GenBank/DDBJ databases">
        <title>Genome Sequence of Cubamyces cubensis.</title>
        <authorList>
            <person name="Buettner E."/>
        </authorList>
    </citation>
    <scope>NUCLEOTIDE SEQUENCE</scope>
    <source>
        <strain evidence="4">MPL-01</strain>
    </source>
</reference>
<dbReference type="AlphaFoldDB" id="A0AAD7TSS1"/>
<feature type="signal peptide" evidence="3">
    <location>
        <begin position="1"/>
        <end position="24"/>
    </location>
</feature>